<dbReference type="InterPro" id="IPR004776">
    <property type="entry name" value="Mem_transp_PIN-like"/>
</dbReference>
<evidence type="ECO:0000313" key="10">
    <source>
        <dbReference type="Proteomes" id="UP000050345"/>
    </source>
</evidence>
<dbReference type="GO" id="GO:0055085">
    <property type="term" value="P:transmembrane transport"/>
    <property type="evidence" value="ECO:0007669"/>
    <property type="project" value="InterPro"/>
</dbReference>
<evidence type="ECO:0000256" key="3">
    <source>
        <dbReference type="ARBA" id="ARBA00022475"/>
    </source>
</evidence>
<feature type="transmembrane region" description="Helical" evidence="8">
    <location>
        <begin position="166"/>
        <end position="186"/>
    </location>
</feature>
<feature type="transmembrane region" description="Helical" evidence="8">
    <location>
        <begin position="198"/>
        <end position="218"/>
    </location>
</feature>
<dbReference type="EMBL" id="LJQF01000461">
    <property type="protein sequence ID" value="KPX04600.1"/>
    <property type="molecule type" value="Genomic_DNA"/>
</dbReference>
<evidence type="ECO:0000256" key="7">
    <source>
        <dbReference type="SAM" id="MobiDB-lite"/>
    </source>
</evidence>
<evidence type="ECO:0000256" key="1">
    <source>
        <dbReference type="ARBA" id="ARBA00004141"/>
    </source>
</evidence>
<dbReference type="GO" id="GO:0016020">
    <property type="term" value="C:membrane"/>
    <property type="evidence" value="ECO:0007669"/>
    <property type="project" value="UniProtKB-SubCell"/>
</dbReference>
<evidence type="ECO:0000313" key="9">
    <source>
        <dbReference type="EMBL" id="KPX04600.1"/>
    </source>
</evidence>
<name>A0A9X0GYN9_PSESX</name>
<comment type="caution">
    <text evidence="9">The sequence shown here is derived from an EMBL/GenBank/DDBJ whole genome shotgun (WGS) entry which is preliminary data.</text>
</comment>
<protein>
    <submittedName>
        <fullName evidence="9">Membrane protein</fullName>
    </submittedName>
</protein>
<dbReference type="PANTHER" id="PTHR36838:SF4">
    <property type="entry name" value="AUXIN EFFLUX CARRIER FAMILY PROTEIN"/>
    <property type="match status" value="1"/>
</dbReference>
<feature type="transmembrane region" description="Helical" evidence="8">
    <location>
        <begin position="110"/>
        <end position="126"/>
    </location>
</feature>
<feature type="transmembrane region" description="Helical" evidence="8">
    <location>
        <begin position="6"/>
        <end position="25"/>
    </location>
</feature>
<gene>
    <name evidence="9" type="ORF">ALO73_03655</name>
</gene>
<evidence type="ECO:0000256" key="6">
    <source>
        <dbReference type="ARBA" id="ARBA00023136"/>
    </source>
</evidence>
<keyword evidence="6 8" id="KW-0472">Membrane</keyword>
<reference evidence="9 10" key="1">
    <citation type="submission" date="2015-09" db="EMBL/GenBank/DDBJ databases">
        <title>Genome announcement of multiple Pseudomonas syringae strains.</title>
        <authorList>
            <person name="Thakur S."/>
            <person name="Wang P.W."/>
            <person name="Gong Y."/>
            <person name="Weir B.S."/>
            <person name="Guttman D.S."/>
        </authorList>
    </citation>
    <scope>NUCLEOTIDE SEQUENCE [LARGE SCALE GENOMIC DNA]</scope>
    <source>
        <strain evidence="9 10">ICMP9757</strain>
    </source>
</reference>
<dbReference type="Pfam" id="PF03547">
    <property type="entry name" value="Mem_trans"/>
    <property type="match status" value="1"/>
</dbReference>
<feature type="transmembrane region" description="Helical" evidence="8">
    <location>
        <begin position="69"/>
        <end position="90"/>
    </location>
</feature>
<organism evidence="9 10">
    <name type="scientific">Pseudomonas syringae pv. daphniphylli</name>
    <dbReference type="NCBI Taxonomy" id="264455"/>
    <lineage>
        <taxon>Bacteria</taxon>
        <taxon>Pseudomonadati</taxon>
        <taxon>Pseudomonadota</taxon>
        <taxon>Gammaproteobacteria</taxon>
        <taxon>Pseudomonadales</taxon>
        <taxon>Pseudomonadaceae</taxon>
        <taxon>Pseudomonas</taxon>
        <taxon>Pseudomonas syringae</taxon>
    </lineage>
</organism>
<evidence type="ECO:0000256" key="2">
    <source>
        <dbReference type="ARBA" id="ARBA00022448"/>
    </source>
</evidence>
<comment type="subcellular location">
    <subcellularLocation>
        <location evidence="1">Membrane</location>
        <topology evidence="1">Multi-pass membrane protein</topology>
    </subcellularLocation>
</comment>
<dbReference type="PANTHER" id="PTHR36838">
    <property type="entry name" value="AUXIN EFFLUX CARRIER FAMILY PROTEIN"/>
    <property type="match status" value="1"/>
</dbReference>
<proteinExistence type="predicted"/>
<feature type="region of interest" description="Disordered" evidence="7">
    <location>
        <begin position="274"/>
        <end position="302"/>
    </location>
</feature>
<sequence>MLAIFLQTLNITAPVFAMLFLGVLLKRIGAINDGFIVAASGLVFNVTMPALLFLGIIHADLRAALQPGLLIFFSVATLLSFAFAWGWAIWRCPQEERGVYVQGAFRGNNGVIGLALAASMYGPYGISLGAILAALVIVFYNTLSTIVLAVYSPVIKSDPWSVFKSVLANPLIISVIIASPFAYFSIGLPRWLETSGSYLAQMTLPLALICIGGTLSLASLRIKWQSGDQCQRHENDHAAAALHAGRLAGRFSRRGTGHSVPLLREPDGRCQLHHGAHRQRQLRTGRRDHRHHHTCRSGHHQRGNFHSAMGRLDLVRLDVAVDDFLCCTERVDGCWHVGIDRAVQQRLANFLHRATVVQCSTNMAL</sequence>
<evidence type="ECO:0000256" key="4">
    <source>
        <dbReference type="ARBA" id="ARBA00022692"/>
    </source>
</evidence>
<dbReference type="AlphaFoldDB" id="A0A9X0GYN9"/>
<dbReference type="Proteomes" id="UP000050345">
    <property type="component" value="Unassembled WGS sequence"/>
</dbReference>
<keyword evidence="4 8" id="KW-0812">Transmembrane</keyword>
<keyword evidence="5 8" id="KW-1133">Transmembrane helix</keyword>
<accession>A0A9X0GYN9</accession>
<feature type="transmembrane region" description="Helical" evidence="8">
    <location>
        <begin position="132"/>
        <end position="154"/>
    </location>
</feature>
<keyword evidence="3" id="KW-1003">Cell membrane</keyword>
<feature type="transmembrane region" description="Helical" evidence="8">
    <location>
        <begin position="37"/>
        <end position="57"/>
    </location>
</feature>
<evidence type="ECO:0000256" key="8">
    <source>
        <dbReference type="SAM" id="Phobius"/>
    </source>
</evidence>
<keyword evidence="2" id="KW-0813">Transport</keyword>
<evidence type="ECO:0000256" key="5">
    <source>
        <dbReference type="ARBA" id="ARBA00022989"/>
    </source>
</evidence>